<dbReference type="GO" id="GO:0031146">
    <property type="term" value="P:SCF-dependent proteasomal ubiquitin-dependent protein catabolic process"/>
    <property type="evidence" value="ECO:0000318"/>
    <property type="project" value="GO_Central"/>
</dbReference>
<name>D8S0R5_SELML</name>
<dbReference type="InParanoid" id="D8S0R5"/>
<dbReference type="Gramene" id="EFJ21976">
    <property type="protein sequence ID" value="EFJ21976"/>
    <property type="gene ID" value="SELMODRAFT_416899"/>
</dbReference>
<dbReference type="SUPFAM" id="SSF81383">
    <property type="entry name" value="F-box domain"/>
    <property type="match status" value="1"/>
</dbReference>
<dbReference type="InterPro" id="IPR001810">
    <property type="entry name" value="F-box_dom"/>
</dbReference>
<feature type="domain" description="F-box" evidence="1">
    <location>
        <begin position="6"/>
        <end position="34"/>
    </location>
</feature>
<dbReference type="Pfam" id="PF00646">
    <property type="entry name" value="F-box"/>
    <property type="match status" value="1"/>
</dbReference>
<dbReference type="InterPro" id="IPR036047">
    <property type="entry name" value="F-box-like_dom_sf"/>
</dbReference>
<reference evidence="2 3" key="1">
    <citation type="journal article" date="2011" name="Science">
        <title>The Selaginella genome identifies genetic changes associated with the evolution of vascular plants.</title>
        <authorList>
            <person name="Banks J.A."/>
            <person name="Nishiyama T."/>
            <person name="Hasebe M."/>
            <person name="Bowman J.L."/>
            <person name="Gribskov M."/>
            <person name="dePamphilis C."/>
            <person name="Albert V.A."/>
            <person name="Aono N."/>
            <person name="Aoyama T."/>
            <person name="Ambrose B.A."/>
            <person name="Ashton N.W."/>
            <person name="Axtell M.J."/>
            <person name="Barker E."/>
            <person name="Barker M.S."/>
            <person name="Bennetzen J.L."/>
            <person name="Bonawitz N.D."/>
            <person name="Chapple C."/>
            <person name="Cheng C."/>
            <person name="Correa L.G."/>
            <person name="Dacre M."/>
            <person name="DeBarry J."/>
            <person name="Dreyer I."/>
            <person name="Elias M."/>
            <person name="Engstrom E.M."/>
            <person name="Estelle M."/>
            <person name="Feng L."/>
            <person name="Finet C."/>
            <person name="Floyd S.K."/>
            <person name="Frommer W.B."/>
            <person name="Fujita T."/>
            <person name="Gramzow L."/>
            <person name="Gutensohn M."/>
            <person name="Harholt J."/>
            <person name="Hattori M."/>
            <person name="Heyl A."/>
            <person name="Hirai T."/>
            <person name="Hiwatashi Y."/>
            <person name="Ishikawa M."/>
            <person name="Iwata M."/>
            <person name="Karol K.G."/>
            <person name="Koehler B."/>
            <person name="Kolukisaoglu U."/>
            <person name="Kubo M."/>
            <person name="Kurata T."/>
            <person name="Lalonde S."/>
            <person name="Li K."/>
            <person name="Li Y."/>
            <person name="Litt A."/>
            <person name="Lyons E."/>
            <person name="Manning G."/>
            <person name="Maruyama T."/>
            <person name="Michael T.P."/>
            <person name="Mikami K."/>
            <person name="Miyazaki S."/>
            <person name="Morinaga S."/>
            <person name="Murata T."/>
            <person name="Mueller-Roeber B."/>
            <person name="Nelson D.R."/>
            <person name="Obara M."/>
            <person name="Oguri Y."/>
            <person name="Olmstead R.G."/>
            <person name="Onodera N."/>
            <person name="Petersen B.L."/>
            <person name="Pils B."/>
            <person name="Prigge M."/>
            <person name="Rensing S.A."/>
            <person name="Riano-Pachon D.M."/>
            <person name="Roberts A.W."/>
            <person name="Sato Y."/>
            <person name="Scheller H.V."/>
            <person name="Schulz B."/>
            <person name="Schulz C."/>
            <person name="Shakirov E.V."/>
            <person name="Shibagaki N."/>
            <person name="Shinohara N."/>
            <person name="Shippen D.E."/>
            <person name="Soerensen I."/>
            <person name="Sotooka R."/>
            <person name="Sugimoto N."/>
            <person name="Sugita M."/>
            <person name="Sumikawa N."/>
            <person name="Tanurdzic M."/>
            <person name="Theissen G."/>
            <person name="Ulvskov P."/>
            <person name="Wakazuki S."/>
            <person name="Weng J.K."/>
            <person name="Willats W.W."/>
            <person name="Wipf D."/>
            <person name="Wolf P.G."/>
            <person name="Yang L."/>
            <person name="Zimmer A.D."/>
            <person name="Zhu Q."/>
            <person name="Mitros T."/>
            <person name="Hellsten U."/>
            <person name="Loque D."/>
            <person name="Otillar R."/>
            <person name="Salamov A."/>
            <person name="Schmutz J."/>
            <person name="Shapiro H."/>
            <person name="Lindquist E."/>
            <person name="Lucas S."/>
            <person name="Rokhsar D."/>
            <person name="Grigoriev I.V."/>
        </authorList>
    </citation>
    <scope>NUCLEOTIDE SEQUENCE [LARGE SCALE GENOMIC DNA]</scope>
</reference>
<dbReference type="HOGENOM" id="CLU_781673_0_0_1"/>
<dbReference type="EMBL" id="GL377597">
    <property type="protein sequence ID" value="EFJ21976.1"/>
    <property type="molecule type" value="Genomic_DNA"/>
</dbReference>
<evidence type="ECO:0000259" key="1">
    <source>
        <dbReference type="Pfam" id="PF00646"/>
    </source>
</evidence>
<dbReference type="Proteomes" id="UP000001514">
    <property type="component" value="Unassembled WGS sequence"/>
</dbReference>
<protein>
    <recommendedName>
        <fullName evidence="1">F-box domain-containing protein</fullName>
    </recommendedName>
</protein>
<dbReference type="PANTHER" id="PTHR46301:SF77">
    <property type="entry name" value="F-BOX ONLY PROTEIN 6"/>
    <property type="match status" value="1"/>
</dbReference>
<organism evidence="3">
    <name type="scientific">Selaginella moellendorffii</name>
    <name type="common">Spikemoss</name>
    <dbReference type="NCBI Taxonomy" id="88036"/>
    <lineage>
        <taxon>Eukaryota</taxon>
        <taxon>Viridiplantae</taxon>
        <taxon>Streptophyta</taxon>
        <taxon>Embryophyta</taxon>
        <taxon>Tracheophyta</taxon>
        <taxon>Lycopodiopsida</taxon>
        <taxon>Selaginellales</taxon>
        <taxon>Selaginellaceae</taxon>
        <taxon>Selaginella</taxon>
    </lineage>
</organism>
<dbReference type="AlphaFoldDB" id="D8S0R5"/>
<dbReference type="GO" id="GO:0004842">
    <property type="term" value="F:ubiquitin-protein transferase activity"/>
    <property type="evidence" value="ECO:0000318"/>
    <property type="project" value="GO_Central"/>
</dbReference>
<dbReference type="Gene3D" id="1.20.1280.50">
    <property type="match status" value="1"/>
</dbReference>
<keyword evidence="3" id="KW-1185">Reference proteome</keyword>
<evidence type="ECO:0000313" key="2">
    <source>
        <dbReference type="EMBL" id="EFJ21976.1"/>
    </source>
</evidence>
<proteinExistence type="predicted"/>
<sequence length="355" mass="40827">MEHVDILLKLPGPSLLRARAVCKAWKEVIDSPWFSNRYRDPSPYILLPSSKQEGLPFCNICHLVLGKWFKLEFPSTYIQLVSQSGLVLVREGRVFWVGNPFFNKWKRYNLDLPFAKFDHELATLADHEQGYRVVFRVRRFMQTAVLYSWKSEWLVTEQCKEDIKMEDFADFVTSSSTVCGNIIHSIGSKNKVALLSCRVDNGKVLSLRYLKLGSEVLEGRFKLFGWDGKLYLLGENDSHLFGLFEIRGENVVLISWAPESISIKFPFVRSASIYNNIIYCIFQVKLAMLVTYNLSKHVDFALDPPHLKGVLVDALMDLLEVIKLSWEMVNPLKARPVSRRPAAAHGNKDYDYYGC</sequence>
<accession>D8S0R5</accession>
<gene>
    <name evidence="2" type="ORF">SELMODRAFT_416899</name>
</gene>
<dbReference type="PANTHER" id="PTHR46301">
    <property type="entry name" value="F-BOX/KELCH-REPEAT PROTEIN"/>
    <property type="match status" value="1"/>
</dbReference>
<evidence type="ECO:0000313" key="3">
    <source>
        <dbReference type="Proteomes" id="UP000001514"/>
    </source>
</evidence>
<dbReference type="KEGG" id="smo:SELMODRAFT_416899"/>
<dbReference type="FunCoup" id="D8S0R5">
    <property type="interactions" value="336"/>
</dbReference>